<evidence type="ECO:0000256" key="1">
    <source>
        <dbReference type="SAM" id="MobiDB-lite"/>
    </source>
</evidence>
<organism evidence="2 3">
    <name type="scientific">Xylocopilactobacillus apis</name>
    <dbReference type="NCBI Taxonomy" id="2932183"/>
    <lineage>
        <taxon>Bacteria</taxon>
        <taxon>Bacillati</taxon>
        <taxon>Bacillota</taxon>
        <taxon>Bacilli</taxon>
        <taxon>Lactobacillales</taxon>
        <taxon>Lactobacillaceae</taxon>
        <taxon>Xylocopilactobacillus</taxon>
    </lineage>
</organism>
<keyword evidence="3" id="KW-1185">Reference proteome</keyword>
<evidence type="ECO:0008006" key="4">
    <source>
        <dbReference type="Google" id="ProtNLM"/>
    </source>
</evidence>
<evidence type="ECO:0000313" key="2">
    <source>
        <dbReference type="EMBL" id="BDR56872.1"/>
    </source>
</evidence>
<dbReference type="InterPro" id="IPR007119">
    <property type="entry name" value="Phage_tail_spike_N"/>
</dbReference>
<accession>A0AAU9CSB1</accession>
<feature type="compositionally biased region" description="Basic and acidic residues" evidence="1">
    <location>
        <begin position="244"/>
        <end position="253"/>
    </location>
</feature>
<feature type="region of interest" description="Disordered" evidence="1">
    <location>
        <begin position="503"/>
        <end position="525"/>
    </location>
</feature>
<dbReference type="EMBL" id="AP026801">
    <property type="protein sequence ID" value="BDR56872.1"/>
    <property type="molecule type" value="Genomic_DNA"/>
</dbReference>
<feature type="region of interest" description="Disordered" evidence="1">
    <location>
        <begin position="231"/>
        <end position="253"/>
    </location>
</feature>
<proteinExistence type="predicted"/>
<sequence>MATDFLDYPKLYTKASDDLTTGGLGEFVEATWSIKAASDGFPVLTMNYPSSGRLAKQLKLGYVIMADAGWTWHRQLFRIDSIEPVISDDTQPMFTITATHISADISTDVLSKDVKLVNSTPDSIFHNVLDNLAEPLPQATINTDIFDTASVNWLMTDGKQIQDLMFGNDNDSMKSLFYGEWFFDNYNYNFKHSAGRDTGLVVEYGSNVLSYQEVDQLTDTYTGVVPFAKFTPDPETDSGGDPNDPAKPDPKKIKDYDGVADVQYVGPTGAPIYTTPFSDQKLTGQKLKNGTYYKVLKVVDDGGEKGHTWYCLGTNQWIDAVYLTFDKDGAYIATKCTGIGTVGYNLDNPESKRRVTRDIGVLTVQYTGRGGVAIWNSPFNPKSKTGTYLSNGKYYKVSKEATDEKGHKWYCLGTNQWIDEQYVTFSKNGDYIYNAVTGFGTVSADEGTAVWTNPGHYGKKTKRVLKKGTRWKIFAMTTEGAETWYSLGNDQWVLGKDFSFSDSRDVEPKAPDDKEEENPSGKIPVWTTPGKYQHKTGQYLNSGTQWKILAKAEAGDGTWYCVGKDQWVNGSYITFKQPTDVEPKEPEQDLTNENKNAIEEVTVTLPETYITGYDANKYERQRLVAFDASEYNVKTVEQLRAVTNAYIIDNHIGKLNYSITVSYQEMTGELANLSHVGLFDIVTVHIEPFDVHVKGEVIEVNWDGNNKRNASVTIGNRPATITHQLQRYADEVSKTVTNTVNTSVDNKLTETQSKIDDAKGQATHAQISADGKSTIYYGENPPSDAIGEDGDTYFQISKDPHKPCIMWLKIKGHWVQMFAEGYDTALRDQVKQANKEADDEIRAAGFENAQKLYEAVSDHGDKITTIRAGVQGIQTQVTGFDHALAGTQSDLNRVQSQITQLPDLIDAKITANNNGLTARISESVSNGLARITLSAGSATSYNDAYIQLSNDGRTSQVNLGGDMIHITGQTLIDDAIIQSSKIANLDAGKITTGELRGINLIGAEHVTLSNGSSNVDISPWGMTLTGDSPHIQIGSDYQHGNLKVFGDANVTNNLAVDGQIIWLFNRNAYIRVDAQTGALWYHGGPGWSHNYKINMTEY</sequence>
<dbReference type="NCBIfam" id="TIGR01665">
    <property type="entry name" value="put_anti_recept"/>
    <property type="match status" value="1"/>
</dbReference>
<dbReference type="RefSeq" id="WP_317695434.1">
    <property type="nucleotide sequence ID" value="NZ_AP026801.1"/>
</dbReference>
<dbReference type="Proteomes" id="UP001321804">
    <property type="component" value="Chromosome"/>
</dbReference>
<evidence type="ECO:0000313" key="3">
    <source>
        <dbReference type="Proteomes" id="UP001321804"/>
    </source>
</evidence>
<dbReference type="AlphaFoldDB" id="A0AAU9CSB1"/>
<name>A0AAU9CSB1_9LACO</name>
<dbReference type="KEGG" id="xak:KIMC2_14340"/>
<gene>
    <name evidence="2" type="ORF">KIMC2_14340</name>
</gene>
<reference evidence="2 3" key="1">
    <citation type="journal article" date="2023" name="Microbiol. Spectr.">
        <title>Symbiosis of Carpenter Bees with Uncharacterized Lactic Acid Bacteria Showing NAD Auxotrophy.</title>
        <authorList>
            <person name="Kawasaki S."/>
            <person name="Ozawa K."/>
            <person name="Mori T."/>
            <person name="Yamamoto A."/>
            <person name="Ito M."/>
            <person name="Ohkuma M."/>
            <person name="Sakamoto M."/>
            <person name="Matsutani M."/>
        </authorList>
    </citation>
    <scope>NUCLEOTIDE SEQUENCE [LARGE SCALE GENOMIC DNA]</scope>
    <source>
        <strain evidence="2 3">KimC2</strain>
    </source>
</reference>
<protein>
    <recommendedName>
        <fullName evidence="4">Phage minor structural protein, N-terminal region</fullName>
    </recommendedName>
</protein>
<feature type="compositionally biased region" description="Basic and acidic residues" evidence="1">
    <location>
        <begin position="503"/>
        <end position="512"/>
    </location>
</feature>